<evidence type="ECO:0000313" key="1">
    <source>
        <dbReference type="EMBL" id="MFB9644447.1"/>
    </source>
</evidence>
<name>A0ABV5SWA4_9MICO</name>
<proteinExistence type="predicted"/>
<reference evidence="1 2" key="1">
    <citation type="submission" date="2024-09" db="EMBL/GenBank/DDBJ databases">
        <authorList>
            <person name="Sun Q."/>
            <person name="Mori K."/>
        </authorList>
    </citation>
    <scope>NUCLEOTIDE SEQUENCE [LARGE SCALE GENOMIC DNA]</scope>
    <source>
        <strain evidence="1 2">JCM 1342</strain>
    </source>
</reference>
<dbReference type="InterPro" id="IPR019587">
    <property type="entry name" value="Polyketide_cyclase/dehydratase"/>
</dbReference>
<dbReference type="Pfam" id="PF10604">
    <property type="entry name" value="Polyketide_cyc2"/>
    <property type="match status" value="1"/>
</dbReference>
<protein>
    <submittedName>
        <fullName evidence="1">SRPBCC family protein</fullName>
    </submittedName>
</protein>
<keyword evidence="2" id="KW-1185">Reference proteome</keyword>
<gene>
    <name evidence="1" type="ORF">ACFFPJ_01395</name>
</gene>
<evidence type="ECO:0000313" key="2">
    <source>
        <dbReference type="Proteomes" id="UP001589611"/>
    </source>
</evidence>
<dbReference type="Gene3D" id="3.30.530.20">
    <property type="match status" value="1"/>
</dbReference>
<dbReference type="InterPro" id="IPR023393">
    <property type="entry name" value="START-like_dom_sf"/>
</dbReference>
<organism evidence="1 2">
    <name type="scientific">Microbacterium terregens</name>
    <dbReference type="NCBI Taxonomy" id="69363"/>
    <lineage>
        <taxon>Bacteria</taxon>
        <taxon>Bacillati</taxon>
        <taxon>Actinomycetota</taxon>
        <taxon>Actinomycetes</taxon>
        <taxon>Micrococcales</taxon>
        <taxon>Microbacteriaceae</taxon>
        <taxon>Microbacterium</taxon>
    </lineage>
</organism>
<dbReference type="SUPFAM" id="SSF55961">
    <property type="entry name" value="Bet v1-like"/>
    <property type="match status" value="1"/>
</dbReference>
<accession>A0ABV5SWA4</accession>
<dbReference type="Proteomes" id="UP001589611">
    <property type="component" value="Unassembled WGS sequence"/>
</dbReference>
<comment type="caution">
    <text evidence="1">The sequence shown here is derived from an EMBL/GenBank/DDBJ whole genome shotgun (WGS) entry which is preliminary data.</text>
</comment>
<dbReference type="EMBL" id="JBHMBE010000001">
    <property type="protein sequence ID" value="MFB9644447.1"/>
    <property type="molecule type" value="Genomic_DNA"/>
</dbReference>
<dbReference type="RefSeq" id="WP_344710919.1">
    <property type="nucleotide sequence ID" value="NZ_BAAAWH010000001.1"/>
</dbReference>
<sequence>MITYVKTRRVNRSAEAAFDVIGTHVFENHPRWEAEVVAIRRLDDGPAGVGGRAVMVRSEHGRTSETAYSITEFDPPRRIAFDHPGSPLGFALSTTITPVSSTSCDVTTRVTMQPRGWVRLLEPLLRLGSARRGDRLTSEQARVIEQSTSAVSTIDSKEPEQ</sequence>